<dbReference type="RefSeq" id="WP_014189985.1">
    <property type="nucleotide sequence ID" value="NC_016588.1"/>
</dbReference>
<dbReference type="AlphaFoldDB" id="G7ZJ27"/>
<proteinExistence type="predicted"/>
<keyword evidence="2" id="KW-1185">Reference proteome</keyword>
<gene>
    <name evidence="1" type="ordered locus">AZOLI_p60146</name>
</gene>
<dbReference type="OrthoDB" id="7308086at2"/>
<dbReference type="SUPFAM" id="SSF51197">
    <property type="entry name" value="Clavaminate synthase-like"/>
    <property type="match status" value="1"/>
</dbReference>
<dbReference type="EMBL" id="FQ311874">
    <property type="protein sequence ID" value="CBS91560.1"/>
    <property type="molecule type" value="Genomic_DNA"/>
</dbReference>
<dbReference type="KEGG" id="ali:AZOLI_p60146"/>
<organism evidence="1 2">
    <name type="scientific">Azospirillum lipoferum (strain 4B)</name>
    <dbReference type="NCBI Taxonomy" id="862719"/>
    <lineage>
        <taxon>Bacteria</taxon>
        <taxon>Pseudomonadati</taxon>
        <taxon>Pseudomonadota</taxon>
        <taxon>Alphaproteobacteria</taxon>
        <taxon>Rhodospirillales</taxon>
        <taxon>Azospirillaceae</taxon>
        <taxon>Azospirillum</taxon>
    </lineage>
</organism>
<geneLocation type="plasmid" evidence="1 2">
    <name>AZO_p6</name>
</geneLocation>
<keyword evidence="1" id="KW-0614">Plasmid</keyword>
<reference evidence="2" key="1">
    <citation type="journal article" date="2011" name="PLoS Genet.">
        <title>Azospirillum genomes reveal transition of bacteria from aquatic to terrestrial environments.</title>
        <authorList>
            <person name="Wisniewski-Dye F."/>
            <person name="Borziak K."/>
            <person name="Khalsa-Moyers G."/>
            <person name="Alexandre G."/>
            <person name="Sukharnikov L.O."/>
            <person name="Wuichet K."/>
            <person name="Hurst G.B."/>
            <person name="McDonald W.H."/>
            <person name="Robertson J.S."/>
            <person name="Barbe V."/>
            <person name="Calteau A."/>
            <person name="Rouy Z."/>
            <person name="Mangenot S."/>
            <person name="Prigent-Combaret C."/>
            <person name="Normand P."/>
            <person name="Boyer M."/>
            <person name="Siguier P."/>
            <person name="Dessaux Y."/>
            <person name="Elmerich C."/>
            <person name="Condemine G."/>
            <person name="Krishnen G."/>
            <person name="Kennedy I."/>
            <person name="Paterson A.H."/>
            <person name="Gonzalez V."/>
            <person name="Mavingui P."/>
            <person name="Zhulin I.B."/>
        </authorList>
    </citation>
    <scope>NUCLEOTIDE SEQUENCE [LARGE SCALE GENOMIC DNA]</scope>
    <source>
        <strain evidence="2">4B</strain>
    </source>
</reference>
<protein>
    <recommendedName>
        <fullName evidence="3">Phytanoyl-CoA dioxygenase family protein</fullName>
    </recommendedName>
</protein>
<name>G7ZJ27_AZOL4</name>
<accession>G7ZJ27</accession>
<dbReference type="HOGENOM" id="CLU_635611_0_0_5"/>
<dbReference type="Proteomes" id="UP000005667">
    <property type="component" value="Plasmid AZO_p6"/>
</dbReference>
<evidence type="ECO:0000313" key="1">
    <source>
        <dbReference type="EMBL" id="CBS91560.1"/>
    </source>
</evidence>
<evidence type="ECO:0008006" key="3">
    <source>
        <dbReference type="Google" id="ProtNLM"/>
    </source>
</evidence>
<sequence>MQNEEDGIKKFEIEAQYSPLQNPWERIETFGLIDNEYNKARTKEFYRKFGIVKIKNVYSPEEVKFFLNLFQEITGIQPSDFIDISKGHRSNYVRPGAIGYDSRLWKLANTKKVVEALGSILEEDFGLINSSLAVSYTAWGLHRDGDIFHLDDSPHNLLDDPQHTIPQVLTCFNPPGRPGSRLYFAPFTHSKAIYDVQAASIGLDIPFAYYDSHKAALVTAIRTGDWTLLQEIERYCVPVDCDPGDLLLFDGRLLHKGDRLTGPKYITILTYAKEDPVLLRRIRASVMNNVPDGNADFPPDFLEYLQQHNLMLPGVAALARLKQAQPTSLSDLDRKRPIFIYGGGQAGRAVRDALAHLGFPPIRGFIDSFASGMVDDVKKYAFEDYRHFHSEENVILIASQYAGEIIDRLEEAGLFGLNVTGLVALPGEVSA</sequence>
<evidence type="ECO:0000313" key="2">
    <source>
        <dbReference type="Proteomes" id="UP000005667"/>
    </source>
</evidence>
<dbReference type="Gene3D" id="2.60.120.620">
    <property type="entry name" value="q2cbj1_9rhob like domain"/>
    <property type="match status" value="1"/>
</dbReference>